<dbReference type="InterPro" id="IPR001138">
    <property type="entry name" value="Zn2Cys6_DnaBD"/>
</dbReference>
<dbReference type="GO" id="GO:0000976">
    <property type="term" value="F:transcription cis-regulatory region binding"/>
    <property type="evidence" value="ECO:0007669"/>
    <property type="project" value="TreeGrafter"/>
</dbReference>
<evidence type="ECO:0000313" key="4">
    <source>
        <dbReference type="EMBL" id="OBT95337.2"/>
    </source>
</evidence>
<comment type="subcellular location">
    <subcellularLocation>
        <location evidence="1">Nucleus</location>
    </subcellularLocation>
</comment>
<dbReference type="SUPFAM" id="SSF57701">
    <property type="entry name" value="Zn2/Cys6 DNA-binding domain"/>
    <property type="match status" value="1"/>
</dbReference>
<dbReference type="Pfam" id="PF00172">
    <property type="entry name" value="Zn_clus"/>
    <property type="match status" value="1"/>
</dbReference>
<feature type="domain" description="Zn(2)-C6 fungal-type" evidence="3">
    <location>
        <begin position="5"/>
        <end position="35"/>
    </location>
</feature>
<dbReference type="RefSeq" id="XP_059319584.1">
    <property type="nucleotide sequence ID" value="XM_059463814.1"/>
</dbReference>
<dbReference type="STRING" id="342668.A0A1B8GHK9"/>
<gene>
    <name evidence="4" type="ORF">VE01_06605</name>
</gene>
<reference evidence="5" key="2">
    <citation type="journal article" date="2018" name="Nat. Commun.">
        <title>Extreme sensitivity to ultraviolet light in the fungal pathogen causing white-nose syndrome of bats.</title>
        <authorList>
            <person name="Palmer J.M."/>
            <person name="Drees K.P."/>
            <person name="Foster J.T."/>
            <person name="Lindner D.L."/>
        </authorList>
    </citation>
    <scope>NUCLEOTIDE SEQUENCE [LARGE SCALE GENOMIC DNA]</scope>
    <source>
        <strain evidence="5">UAMH 10579</strain>
    </source>
</reference>
<dbReference type="Pfam" id="PF11951">
    <property type="entry name" value="Fungal_trans_2"/>
    <property type="match status" value="1"/>
</dbReference>
<dbReference type="Gene3D" id="4.10.240.10">
    <property type="entry name" value="Zn(2)-C6 fungal-type DNA-binding domain"/>
    <property type="match status" value="1"/>
</dbReference>
<protein>
    <recommendedName>
        <fullName evidence="3">Zn(2)-C6 fungal-type domain-containing protein</fullName>
    </recommendedName>
</protein>
<dbReference type="PROSITE" id="PS50048">
    <property type="entry name" value="ZN2_CY6_FUNGAL_2"/>
    <property type="match status" value="1"/>
</dbReference>
<dbReference type="InterPro" id="IPR021858">
    <property type="entry name" value="Fun_TF"/>
</dbReference>
<dbReference type="EMBL" id="KV460236">
    <property type="protein sequence ID" value="OBT95337.2"/>
    <property type="molecule type" value="Genomic_DNA"/>
</dbReference>
<reference evidence="4 5" key="1">
    <citation type="submission" date="2016-03" db="EMBL/GenBank/DDBJ databases">
        <title>Comparative genomics of Pseudogymnoascus destructans, the fungus causing white-nose syndrome of bats.</title>
        <authorList>
            <person name="Palmer J.M."/>
            <person name="Drees K.P."/>
            <person name="Foster J.T."/>
            <person name="Lindner D.L."/>
        </authorList>
    </citation>
    <scope>NUCLEOTIDE SEQUENCE [LARGE SCALE GENOMIC DNA]</scope>
    <source>
        <strain evidence="4 5">UAMH 10579</strain>
    </source>
</reference>
<dbReference type="PANTHER" id="PTHR37534">
    <property type="entry name" value="TRANSCRIPTIONAL ACTIVATOR PROTEIN UGA3"/>
    <property type="match status" value="1"/>
</dbReference>
<dbReference type="AlphaFoldDB" id="A0A1B8GHK9"/>
<name>A0A1B8GHK9_9PEZI</name>
<proteinExistence type="predicted"/>
<evidence type="ECO:0000259" key="3">
    <source>
        <dbReference type="PROSITE" id="PS50048"/>
    </source>
</evidence>
<evidence type="ECO:0000256" key="2">
    <source>
        <dbReference type="ARBA" id="ARBA00023242"/>
    </source>
</evidence>
<evidence type="ECO:0000256" key="1">
    <source>
        <dbReference type="ARBA" id="ARBA00004123"/>
    </source>
</evidence>
<dbReference type="InterPro" id="IPR036864">
    <property type="entry name" value="Zn2-C6_fun-type_DNA-bd_sf"/>
</dbReference>
<accession>A0A1B8GHK9</accession>
<keyword evidence="5" id="KW-1185">Reference proteome</keyword>
<dbReference type="GO" id="GO:0008270">
    <property type="term" value="F:zinc ion binding"/>
    <property type="evidence" value="ECO:0007669"/>
    <property type="project" value="InterPro"/>
</dbReference>
<dbReference type="GO" id="GO:0045944">
    <property type="term" value="P:positive regulation of transcription by RNA polymerase II"/>
    <property type="evidence" value="ECO:0007669"/>
    <property type="project" value="TreeGrafter"/>
</dbReference>
<sequence length="497" mass="56700">MHANECWACRDSRAACNRVRPRCSKCAKSNRPCQYGLRLSWPKATNTKRSLTHSIQDVFGVAKSSSQTRFINATSWDIQLHDYLRMNQGLSRYEGFVFQKLDPPMALSWLPINLGYEERELLDHFICTAPSTLAIFEPDKNEFLGLLVRLALLDSSPSSSAVLQSALALSSLHRHGLQADVFQFKARSLRTLITSYDHCLESQTVVQHIAACMILCHLEMLGMPNALPLWFCHLIEAKNLIDNVGVINQNFQGEFSRLLDWVEYHMAMSRFSLRHWYINVEPIQEIGNIAPVEQETCLIQKVRAASYGSHEILQYLHVTFEMIKKPTDSLYHSDEYENSLRCLENRITSIVLLAPEGISDTTSSLGTAWVATMELFKLAAIIYLKRASRNFSGTSPQIDAIVERAYILLDELETFNPAFPLLIIGCEARRDGQRMRILEHIERAMKASSLRSRSMLGLQNIIQQIWVQDDLAVDYELDYLNKLDAVITSYRIMPSFV</sequence>
<dbReference type="GO" id="GO:0000981">
    <property type="term" value="F:DNA-binding transcription factor activity, RNA polymerase II-specific"/>
    <property type="evidence" value="ECO:0007669"/>
    <property type="project" value="InterPro"/>
</dbReference>
<dbReference type="PANTHER" id="PTHR37534:SF39">
    <property type="entry name" value="TRANSCRIPTION FACTOR DOMAIN-CONTAINING PROTEIN"/>
    <property type="match status" value="1"/>
</dbReference>
<dbReference type="GeneID" id="28839991"/>
<evidence type="ECO:0000313" key="5">
    <source>
        <dbReference type="Proteomes" id="UP000091956"/>
    </source>
</evidence>
<keyword evidence="2" id="KW-0539">Nucleus</keyword>
<organism evidence="4 5">
    <name type="scientific">Pseudogymnoascus verrucosus</name>
    <dbReference type="NCBI Taxonomy" id="342668"/>
    <lineage>
        <taxon>Eukaryota</taxon>
        <taxon>Fungi</taxon>
        <taxon>Dikarya</taxon>
        <taxon>Ascomycota</taxon>
        <taxon>Pezizomycotina</taxon>
        <taxon>Leotiomycetes</taxon>
        <taxon>Thelebolales</taxon>
        <taxon>Thelebolaceae</taxon>
        <taxon>Pseudogymnoascus</taxon>
    </lineage>
</organism>
<dbReference type="Proteomes" id="UP000091956">
    <property type="component" value="Unassembled WGS sequence"/>
</dbReference>
<dbReference type="CDD" id="cd00067">
    <property type="entry name" value="GAL4"/>
    <property type="match status" value="1"/>
</dbReference>
<dbReference type="GO" id="GO:0005634">
    <property type="term" value="C:nucleus"/>
    <property type="evidence" value="ECO:0007669"/>
    <property type="project" value="UniProtKB-SubCell"/>
</dbReference>